<dbReference type="AlphaFoldDB" id="A0A5C3L6I7"/>
<protein>
    <submittedName>
        <fullName evidence="1">Uncharacterized protein</fullName>
    </submittedName>
</protein>
<name>A0A5C3L6I7_COPMA</name>
<reference evidence="1 2" key="1">
    <citation type="journal article" date="2019" name="Nat. Ecol. Evol.">
        <title>Megaphylogeny resolves global patterns of mushroom evolution.</title>
        <authorList>
            <person name="Varga T."/>
            <person name="Krizsan K."/>
            <person name="Foldi C."/>
            <person name="Dima B."/>
            <person name="Sanchez-Garcia M."/>
            <person name="Sanchez-Ramirez S."/>
            <person name="Szollosi G.J."/>
            <person name="Szarkandi J.G."/>
            <person name="Papp V."/>
            <person name="Albert L."/>
            <person name="Andreopoulos W."/>
            <person name="Angelini C."/>
            <person name="Antonin V."/>
            <person name="Barry K.W."/>
            <person name="Bougher N.L."/>
            <person name="Buchanan P."/>
            <person name="Buyck B."/>
            <person name="Bense V."/>
            <person name="Catcheside P."/>
            <person name="Chovatia M."/>
            <person name="Cooper J."/>
            <person name="Damon W."/>
            <person name="Desjardin D."/>
            <person name="Finy P."/>
            <person name="Geml J."/>
            <person name="Haridas S."/>
            <person name="Hughes K."/>
            <person name="Justo A."/>
            <person name="Karasinski D."/>
            <person name="Kautmanova I."/>
            <person name="Kiss B."/>
            <person name="Kocsube S."/>
            <person name="Kotiranta H."/>
            <person name="LaButti K.M."/>
            <person name="Lechner B.E."/>
            <person name="Liimatainen K."/>
            <person name="Lipzen A."/>
            <person name="Lukacs Z."/>
            <person name="Mihaltcheva S."/>
            <person name="Morgado L.N."/>
            <person name="Niskanen T."/>
            <person name="Noordeloos M.E."/>
            <person name="Ohm R.A."/>
            <person name="Ortiz-Santana B."/>
            <person name="Ovrebo C."/>
            <person name="Racz N."/>
            <person name="Riley R."/>
            <person name="Savchenko A."/>
            <person name="Shiryaev A."/>
            <person name="Soop K."/>
            <person name="Spirin V."/>
            <person name="Szebenyi C."/>
            <person name="Tomsovsky M."/>
            <person name="Tulloss R.E."/>
            <person name="Uehling J."/>
            <person name="Grigoriev I.V."/>
            <person name="Vagvolgyi C."/>
            <person name="Papp T."/>
            <person name="Martin F.M."/>
            <person name="Miettinen O."/>
            <person name="Hibbett D.S."/>
            <person name="Nagy L.G."/>
        </authorList>
    </citation>
    <scope>NUCLEOTIDE SEQUENCE [LARGE SCALE GENOMIC DNA]</scope>
    <source>
        <strain evidence="1 2">CBS 121175</strain>
    </source>
</reference>
<gene>
    <name evidence="1" type="ORF">FA15DRAFT_743655</name>
</gene>
<accession>A0A5C3L6I7</accession>
<keyword evidence="2" id="KW-1185">Reference proteome</keyword>
<dbReference type="Proteomes" id="UP000307440">
    <property type="component" value="Unassembled WGS sequence"/>
</dbReference>
<proteinExistence type="predicted"/>
<evidence type="ECO:0000313" key="2">
    <source>
        <dbReference type="Proteomes" id="UP000307440"/>
    </source>
</evidence>
<organism evidence="1 2">
    <name type="scientific">Coprinopsis marcescibilis</name>
    <name type="common">Agaric fungus</name>
    <name type="synonym">Psathyrella marcescibilis</name>
    <dbReference type="NCBI Taxonomy" id="230819"/>
    <lineage>
        <taxon>Eukaryota</taxon>
        <taxon>Fungi</taxon>
        <taxon>Dikarya</taxon>
        <taxon>Basidiomycota</taxon>
        <taxon>Agaricomycotina</taxon>
        <taxon>Agaricomycetes</taxon>
        <taxon>Agaricomycetidae</taxon>
        <taxon>Agaricales</taxon>
        <taxon>Agaricineae</taxon>
        <taxon>Psathyrellaceae</taxon>
        <taxon>Coprinopsis</taxon>
    </lineage>
</organism>
<sequence length="175" mass="19942">MECYLLDGSNQGFKPDERGGNVCIKTAKVNSLSIGMRAARTIINIKHAPSYGRHRYNRRYHTNGKENSLAFRFTIHVIVVLIPSPHFSKDGWIIEEKRRTRNPVHGSYYSFAWRHVRLGALPTHSCKFLDPDMKRDAGFSDAPRGRDVSSDFDDSIWGIRIGNTDKLAMPKGRHS</sequence>
<evidence type="ECO:0000313" key="1">
    <source>
        <dbReference type="EMBL" id="TFK23818.1"/>
    </source>
</evidence>
<dbReference type="EMBL" id="ML210211">
    <property type="protein sequence ID" value="TFK23818.1"/>
    <property type="molecule type" value="Genomic_DNA"/>
</dbReference>